<sequence>MERREEEGVQVELMKGRLYIRFVVKFLGGNLRVPTKVLKGGQSQRGVKVFWIGDYCEDEEEEEDHRQKAKEGFKSK</sequence>
<dbReference type="EMBL" id="CM002926">
    <property type="protein sequence ID" value="KGN50571.1"/>
    <property type="molecule type" value="Genomic_DNA"/>
</dbReference>
<organism evidence="1 2">
    <name type="scientific">Cucumis sativus</name>
    <name type="common">Cucumber</name>
    <dbReference type="NCBI Taxonomy" id="3659"/>
    <lineage>
        <taxon>Eukaryota</taxon>
        <taxon>Viridiplantae</taxon>
        <taxon>Streptophyta</taxon>
        <taxon>Embryophyta</taxon>
        <taxon>Tracheophyta</taxon>
        <taxon>Spermatophyta</taxon>
        <taxon>Magnoliopsida</taxon>
        <taxon>eudicotyledons</taxon>
        <taxon>Gunneridae</taxon>
        <taxon>Pentapetalae</taxon>
        <taxon>rosids</taxon>
        <taxon>fabids</taxon>
        <taxon>Cucurbitales</taxon>
        <taxon>Cucurbitaceae</taxon>
        <taxon>Benincaseae</taxon>
        <taxon>Cucumis</taxon>
    </lineage>
</organism>
<protein>
    <submittedName>
        <fullName evidence="1">Uncharacterized protein</fullName>
    </submittedName>
</protein>
<accession>A0A0A0KS89</accession>
<keyword evidence="2" id="KW-1185">Reference proteome</keyword>
<name>A0A0A0KS89_CUCSA</name>
<proteinExistence type="predicted"/>
<evidence type="ECO:0000313" key="1">
    <source>
        <dbReference type="EMBL" id="KGN50571.1"/>
    </source>
</evidence>
<reference evidence="1 2" key="4">
    <citation type="journal article" date="2011" name="BMC Genomics">
        <title>RNA-Seq improves annotation of protein-coding genes in the cucumber genome.</title>
        <authorList>
            <person name="Li Z."/>
            <person name="Zhang Z."/>
            <person name="Yan P."/>
            <person name="Huang S."/>
            <person name="Fei Z."/>
            <person name="Lin K."/>
        </authorList>
    </citation>
    <scope>NUCLEOTIDE SEQUENCE [LARGE SCALE GENOMIC DNA]</scope>
    <source>
        <strain evidence="2">cv. 9930</strain>
    </source>
</reference>
<reference evidence="1 2" key="2">
    <citation type="journal article" date="2009" name="PLoS ONE">
        <title>An integrated genetic and cytogenetic map of the cucumber genome.</title>
        <authorList>
            <person name="Ren Y."/>
            <person name="Zhang Z."/>
            <person name="Liu J."/>
            <person name="Staub J.E."/>
            <person name="Han Y."/>
            <person name="Cheng Z."/>
            <person name="Li X."/>
            <person name="Lu J."/>
            <person name="Miao H."/>
            <person name="Kang H."/>
            <person name="Xie B."/>
            <person name="Gu X."/>
            <person name="Wang X."/>
            <person name="Du Y."/>
            <person name="Jin W."/>
            <person name="Huang S."/>
        </authorList>
    </citation>
    <scope>NUCLEOTIDE SEQUENCE [LARGE SCALE GENOMIC DNA]</scope>
    <source>
        <strain evidence="2">cv. 9930</strain>
    </source>
</reference>
<evidence type="ECO:0000313" key="2">
    <source>
        <dbReference type="Proteomes" id="UP000029981"/>
    </source>
</evidence>
<dbReference type="Gramene" id="KGN50571">
    <property type="protein sequence ID" value="KGN50571"/>
    <property type="gene ID" value="Csa_5G182760"/>
</dbReference>
<reference evidence="1 2" key="3">
    <citation type="journal article" date="2010" name="BMC Genomics">
        <title>Transcriptome sequencing and comparative analysis of cucumber flowers with different sex types.</title>
        <authorList>
            <person name="Guo S."/>
            <person name="Zheng Y."/>
            <person name="Joung J.G."/>
            <person name="Liu S."/>
            <person name="Zhang Z."/>
            <person name="Crasta O.R."/>
            <person name="Sobral B.W."/>
            <person name="Xu Y."/>
            <person name="Huang S."/>
            <person name="Fei Z."/>
        </authorList>
    </citation>
    <scope>NUCLEOTIDE SEQUENCE [LARGE SCALE GENOMIC DNA]</scope>
    <source>
        <strain evidence="2">cv. 9930</strain>
    </source>
</reference>
<gene>
    <name evidence="1" type="ORF">Csa_5G182760</name>
</gene>
<reference evidence="1 2" key="1">
    <citation type="journal article" date="2009" name="Nat. Genet.">
        <title>The genome of the cucumber, Cucumis sativus L.</title>
        <authorList>
            <person name="Huang S."/>
            <person name="Li R."/>
            <person name="Zhang Z."/>
            <person name="Li L."/>
            <person name="Gu X."/>
            <person name="Fan W."/>
            <person name="Lucas W.J."/>
            <person name="Wang X."/>
            <person name="Xie B."/>
            <person name="Ni P."/>
            <person name="Ren Y."/>
            <person name="Zhu H."/>
            <person name="Li J."/>
            <person name="Lin K."/>
            <person name="Jin W."/>
            <person name="Fei Z."/>
            <person name="Li G."/>
            <person name="Staub J."/>
            <person name="Kilian A."/>
            <person name="van der Vossen E.A."/>
            <person name="Wu Y."/>
            <person name="Guo J."/>
            <person name="He J."/>
            <person name="Jia Z."/>
            <person name="Ren Y."/>
            <person name="Tian G."/>
            <person name="Lu Y."/>
            <person name="Ruan J."/>
            <person name="Qian W."/>
            <person name="Wang M."/>
            <person name="Huang Q."/>
            <person name="Li B."/>
            <person name="Xuan Z."/>
            <person name="Cao J."/>
            <person name="Asan"/>
            <person name="Wu Z."/>
            <person name="Zhang J."/>
            <person name="Cai Q."/>
            <person name="Bai Y."/>
            <person name="Zhao B."/>
            <person name="Han Y."/>
            <person name="Li Y."/>
            <person name="Li X."/>
            <person name="Wang S."/>
            <person name="Shi Q."/>
            <person name="Liu S."/>
            <person name="Cho W.K."/>
            <person name="Kim J.Y."/>
            <person name="Xu Y."/>
            <person name="Heller-Uszynska K."/>
            <person name="Miao H."/>
            <person name="Cheng Z."/>
            <person name="Zhang S."/>
            <person name="Wu J."/>
            <person name="Yang Y."/>
            <person name="Kang H."/>
            <person name="Li M."/>
            <person name="Liang H."/>
            <person name="Ren X."/>
            <person name="Shi Z."/>
            <person name="Wen M."/>
            <person name="Jian M."/>
            <person name="Yang H."/>
            <person name="Zhang G."/>
            <person name="Yang Z."/>
            <person name="Chen R."/>
            <person name="Liu S."/>
            <person name="Li J."/>
            <person name="Ma L."/>
            <person name="Liu H."/>
            <person name="Zhou Y."/>
            <person name="Zhao J."/>
            <person name="Fang X."/>
            <person name="Li G."/>
            <person name="Fang L."/>
            <person name="Li Y."/>
            <person name="Liu D."/>
            <person name="Zheng H."/>
            <person name="Zhang Y."/>
            <person name="Qin N."/>
            <person name="Li Z."/>
            <person name="Yang G."/>
            <person name="Yang S."/>
            <person name="Bolund L."/>
            <person name="Kristiansen K."/>
            <person name="Zheng H."/>
            <person name="Li S."/>
            <person name="Zhang X."/>
            <person name="Yang H."/>
            <person name="Wang J."/>
            <person name="Sun R."/>
            <person name="Zhang B."/>
            <person name="Jiang S."/>
            <person name="Wang J."/>
            <person name="Du Y."/>
            <person name="Li S."/>
        </authorList>
    </citation>
    <scope>NUCLEOTIDE SEQUENCE [LARGE SCALE GENOMIC DNA]</scope>
    <source>
        <strain evidence="2">cv. 9930</strain>
    </source>
</reference>
<dbReference type="AlphaFoldDB" id="A0A0A0KS89"/>
<dbReference type="Proteomes" id="UP000029981">
    <property type="component" value="Chromosome 5"/>
</dbReference>